<sequence>MPDEQEVSTAVTGDANETPQEATKRRFREALERKNGHASAAGAAQNSAKVRGTQAQAGGKRTFRRRAGG</sequence>
<feature type="compositionally biased region" description="Low complexity" evidence="1">
    <location>
        <begin position="37"/>
        <end position="48"/>
    </location>
</feature>
<evidence type="ECO:0000313" key="3">
    <source>
        <dbReference type="Proteomes" id="UP001596223"/>
    </source>
</evidence>
<dbReference type="InterPro" id="IPR035172">
    <property type="entry name" value="DUF5302"/>
</dbReference>
<name>A0ABW1JNZ2_9NOCA</name>
<accession>A0ABW1JNZ2</accession>
<organism evidence="2 3">
    <name type="scientific">Nocardia lasii</name>
    <dbReference type="NCBI Taxonomy" id="1616107"/>
    <lineage>
        <taxon>Bacteria</taxon>
        <taxon>Bacillati</taxon>
        <taxon>Actinomycetota</taxon>
        <taxon>Actinomycetes</taxon>
        <taxon>Mycobacteriales</taxon>
        <taxon>Nocardiaceae</taxon>
        <taxon>Nocardia</taxon>
    </lineage>
</organism>
<dbReference type="RefSeq" id="WP_378602233.1">
    <property type="nucleotide sequence ID" value="NZ_JBHSQN010000003.1"/>
</dbReference>
<dbReference type="Pfam" id="PF17227">
    <property type="entry name" value="DUF5302"/>
    <property type="match status" value="1"/>
</dbReference>
<evidence type="ECO:0000313" key="2">
    <source>
        <dbReference type="EMBL" id="MFC6011144.1"/>
    </source>
</evidence>
<gene>
    <name evidence="2" type="ORF">ACFP3H_08785</name>
</gene>
<dbReference type="Proteomes" id="UP001596223">
    <property type="component" value="Unassembled WGS sequence"/>
</dbReference>
<evidence type="ECO:0000256" key="1">
    <source>
        <dbReference type="SAM" id="MobiDB-lite"/>
    </source>
</evidence>
<feature type="region of interest" description="Disordered" evidence="1">
    <location>
        <begin position="1"/>
        <end position="69"/>
    </location>
</feature>
<dbReference type="EMBL" id="JBHSQN010000003">
    <property type="protein sequence ID" value="MFC6011144.1"/>
    <property type="molecule type" value="Genomic_DNA"/>
</dbReference>
<feature type="compositionally biased region" description="Basic and acidic residues" evidence="1">
    <location>
        <begin position="22"/>
        <end position="35"/>
    </location>
</feature>
<reference evidence="3" key="1">
    <citation type="journal article" date="2019" name="Int. J. Syst. Evol. Microbiol.">
        <title>The Global Catalogue of Microorganisms (GCM) 10K type strain sequencing project: providing services to taxonomists for standard genome sequencing and annotation.</title>
        <authorList>
            <consortium name="The Broad Institute Genomics Platform"/>
            <consortium name="The Broad Institute Genome Sequencing Center for Infectious Disease"/>
            <person name="Wu L."/>
            <person name="Ma J."/>
        </authorList>
    </citation>
    <scope>NUCLEOTIDE SEQUENCE [LARGE SCALE GENOMIC DNA]</scope>
    <source>
        <strain evidence="3">CCUG 36956</strain>
    </source>
</reference>
<comment type="caution">
    <text evidence="2">The sequence shown here is derived from an EMBL/GenBank/DDBJ whole genome shotgun (WGS) entry which is preliminary data.</text>
</comment>
<protein>
    <submittedName>
        <fullName evidence="2">DUF5302 domain-containing protein</fullName>
    </submittedName>
</protein>
<proteinExistence type="predicted"/>
<feature type="compositionally biased region" description="Polar residues" evidence="1">
    <location>
        <begin position="7"/>
        <end position="21"/>
    </location>
</feature>
<keyword evidence="3" id="KW-1185">Reference proteome</keyword>